<feature type="domain" description="NADP-dependent oxidoreductase" evidence="5">
    <location>
        <begin position="34"/>
        <end position="275"/>
    </location>
</feature>
<protein>
    <recommendedName>
        <fullName evidence="5">NADP-dependent oxidoreductase domain-containing protein</fullName>
    </recommendedName>
</protein>
<dbReference type="EMBL" id="JAFJYH010000042">
    <property type="protein sequence ID" value="KAG4422915.1"/>
    <property type="molecule type" value="Genomic_DNA"/>
</dbReference>
<proteinExistence type="predicted"/>
<comment type="caution">
    <text evidence="6">The sequence shown here is derived from an EMBL/GenBank/DDBJ whole genome shotgun (WGS) entry which is preliminary data.</text>
</comment>
<evidence type="ECO:0000256" key="2">
    <source>
        <dbReference type="PIRSR" id="PIRSR000097-1"/>
    </source>
</evidence>
<dbReference type="InterPro" id="IPR036812">
    <property type="entry name" value="NAD(P)_OxRdtase_dom_sf"/>
</dbReference>
<accession>A0A8H8BSU3</accession>
<dbReference type="PIRSF" id="PIRSF000097">
    <property type="entry name" value="AKR"/>
    <property type="match status" value="1"/>
</dbReference>
<name>A0A8H8BSU3_9HELO</name>
<dbReference type="FunFam" id="3.20.20.100:FF:000002">
    <property type="entry name" value="2,5-diketo-D-gluconic acid reductase A"/>
    <property type="match status" value="1"/>
</dbReference>
<evidence type="ECO:0000313" key="7">
    <source>
        <dbReference type="Proteomes" id="UP000664132"/>
    </source>
</evidence>
<feature type="binding site" evidence="3">
    <location>
        <position position="122"/>
    </location>
    <ligand>
        <name>substrate</name>
    </ligand>
</feature>
<dbReference type="AlphaFoldDB" id="A0A8H8BSU3"/>
<evidence type="ECO:0000256" key="1">
    <source>
        <dbReference type="ARBA" id="ARBA00023002"/>
    </source>
</evidence>
<sequence length="288" mass="32108">MAPTTPISVSSKVKLNNGLFIPQIQLGVYLTSGKDTENAVRYSLNAGYLAIDSAECYANERECGIAISAWLESKDNTEGLQRKDLWFTSKVRHNTSYEATRRSIKAGLEKSGMGYMDLYLLHSPHGGKAKRLECWKAVEDAIADGEVLTGGVSNYGVKHLQELLDSNPKIKPAINQIEVHPFNTQTAITIFCQQHDIAVEAYCPLAQAMRFDHPKIVGLSKKYSCTPAQLFIRWSLQHGYITLPRSIKQERIVNNVDVASFEVSAKDMEAMDDLDEHLVCDWDPTGVE</sequence>
<dbReference type="Pfam" id="PF00248">
    <property type="entry name" value="Aldo_ket_red"/>
    <property type="match status" value="1"/>
</dbReference>
<reference evidence="6" key="1">
    <citation type="submission" date="2021-02" db="EMBL/GenBank/DDBJ databases">
        <title>Genome sequence Cadophora malorum strain M34.</title>
        <authorList>
            <person name="Stefanovic E."/>
            <person name="Vu D."/>
            <person name="Scully C."/>
            <person name="Dijksterhuis J."/>
            <person name="Roader J."/>
            <person name="Houbraken J."/>
        </authorList>
    </citation>
    <scope>NUCLEOTIDE SEQUENCE</scope>
    <source>
        <strain evidence="6">M34</strain>
    </source>
</reference>
<keyword evidence="7" id="KW-1185">Reference proteome</keyword>
<evidence type="ECO:0000256" key="3">
    <source>
        <dbReference type="PIRSR" id="PIRSR000097-2"/>
    </source>
</evidence>
<dbReference type="CDD" id="cd19071">
    <property type="entry name" value="AKR_AKR1-5-like"/>
    <property type="match status" value="1"/>
</dbReference>
<evidence type="ECO:0000256" key="4">
    <source>
        <dbReference type="PIRSR" id="PIRSR000097-3"/>
    </source>
</evidence>
<evidence type="ECO:0000313" key="6">
    <source>
        <dbReference type="EMBL" id="KAG4422915.1"/>
    </source>
</evidence>
<dbReference type="OrthoDB" id="416253at2759"/>
<dbReference type="SUPFAM" id="SSF51430">
    <property type="entry name" value="NAD(P)-linked oxidoreductase"/>
    <property type="match status" value="1"/>
</dbReference>
<dbReference type="InterPro" id="IPR023210">
    <property type="entry name" value="NADP_OxRdtase_dom"/>
</dbReference>
<evidence type="ECO:0000259" key="5">
    <source>
        <dbReference type="Pfam" id="PF00248"/>
    </source>
</evidence>
<dbReference type="PANTHER" id="PTHR43827">
    <property type="entry name" value="2,5-DIKETO-D-GLUCONIC ACID REDUCTASE"/>
    <property type="match status" value="1"/>
</dbReference>
<dbReference type="PRINTS" id="PR00069">
    <property type="entry name" value="ALDKETRDTASE"/>
</dbReference>
<gene>
    <name evidence="6" type="ORF">IFR04_003985</name>
</gene>
<dbReference type="Gene3D" id="3.20.20.100">
    <property type="entry name" value="NADP-dependent oxidoreductase domain"/>
    <property type="match status" value="1"/>
</dbReference>
<organism evidence="6 7">
    <name type="scientific">Cadophora malorum</name>
    <dbReference type="NCBI Taxonomy" id="108018"/>
    <lineage>
        <taxon>Eukaryota</taxon>
        <taxon>Fungi</taxon>
        <taxon>Dikarya</taxon>
        <taxon>Ascomycota</taxon>
        <taxon>Pezizomycotina</taxon>
        <taxon>Leotiomycetes</taxon>
        <taxon>Helotiales</taxon>
        <taxon>Ploettnerulaceae</taxon>
        <taxon>Cadophora</taxon>
    </lineage>
</organism>
<dbReference type="GO" id="GO:0016616">
    <property type="term" value="F:oxidoreductase activity, acting on the CH-OH group of donors, NAD or NADP as acceptor"/>
    <property type="evidence" value="ECO:0007669"/>
    <property type="project" value="UniProtKB-ARBA"/>
</dbReference>
<dbReference type="Proteomes" id="UP000664132">
    <property type="component" value="Unassembled WGS sequence"/>
</dbReference>
<feature type="active site" description="Proton donor" evidence="2">
    <location>
        <position position="57"/>
    </location>
</feature>
<dbReference type="InterPro" id="IPR020471">
    <property type="entry name" value="AKR"/>
</dbReference>
<dbReference type="PANTHER" id="PTHR43827:SF13">
    <property type="entry name" value="ALDO_KETO REDUCTASE FAMILY PROTEIN"/>
    <property type="match status" value="1"/>
</dbReference>
<keyword evidence="1" id="KW-0560">Oxidoreductase</keyword>
<feature type="site" description="Lowers pKa of active site Tyr" evidence="4">
    <location>
        <position position="90"/>
    </location>
</feature>